<dbReference type="Proteomes" id="UP000216207">
    <property type="component" value="Unassembled WGS sequence"/>
</dbReference>
<dbReference type="PANTHER" id="PTHR30354:SF26">
    <property type="entry name" value="TRANSPORTER, PUTATIVE-RELATED"/>
    <property type="match status" value="1"/>
</dbReference>
<dbReference type="Pfam" id="PF03600">
    <property type="entry name" value="CitMHS"/>
    <property type="match status" value="1"/>
</dbReference>
<dbReference type="GO" id="GO:0015137">
    <property type="term" value="F:citrate transmembrane transporter activity"/>
    <property type="evidence" value="ECO:0007669"/>
    <property type="project" value="InterPro"/>
</dbReference>
<comment type="subcellular location">
    <subcellularLocation>
        <location evidence="1">Membrane</location>
        <topology evidence="1">Multi-pass membrane protein</topology>
    </subcellularLocation>
</comment>
<evidence type="ECO:0000313" key="8">
    <source>
        <dbReference type="Proteomes" id="UP000216207"/>
    </source>
</evidence>
<dbReference type="PANTHER" id="PTHR30354">
    <property type="entry name" value="GNT FAMILY GLUCONATE TRANSPORTER"/>
    <property type="match status" value="1"/>
</dbReference>
<organism evidence="7 8">
    <name type="scientific">Shouchella clausii</name>
    <name type="common">Alkalihalobacillus clausii</name>
    <dbReference type="NCBI Taxonomy" id="79880"/>
    <lineage>
        <taxon>Bacteria</taxon>
        <taxon>Bacillati</taxon>
        <taxon>Bacillota</taxon>
        <taxon>Bacilli</taxon>
        <taxon>Bacillales</taxon>
        <taxon>Bacillaceae</taxon>
        <taxon>Shouchella</taxon>
    </lineage>
</organism>
<dbReference type="RefSeq" id="WP_035202180.1">
    <property type="nucleotide sequence ID" value="NZ_BOQS01000015.1"/>
</dbReference>
<keyword evidence="2" id="KW-0813">Transport</keyword>
<dbReference type="EMBL" id="NPCC01000044">
    <property type="protein sequence ID" value="PAE86928.1"/>
    <property type="molecule type" value="Genomic_DNA"/>
</dbReference>
<protein>
    <submittedName>
        <fullName evidence="7">Citrate transporter</fullName>
    </submittedName>
</protein>
<sequence length="440" mass="46515">MFSLSFIGLIAIVAVVALLISKKVSPIVAFTLIPIIAAAVAGFDLNDIGSFFSVGVNDVISVAVMFIFAILFFGIMQDAGLFDPVINKVLALSKGNVIGVAVATVIVACVAHLDGSGATTFLLTIPALLPTYKRLQMSPYLLLLLVGLGASIMNMVPWAGPVARVGTVLNMSAGELWLPLIPLQLIGIALLIGLAVLLAIREKKRIANRSVWNEAAATAYSANDSKETESQKKAGALQMTVNALLMAAVIIVLAVDVLPAPLVFMLGVALALPFNLRNVDDQMEAIKKHAPNALMMATIIIAAGCFLGILNESGMLQALAVDIVGVLPHAVVPYIHVIIGFFGVPFDLILSTDAYYFALLPLVEQIVTEVGVSSTSAAYALVIGNIIGTFVSPLAPAVWLALQLAGLEMGKHIRYSFFIMWGFSIVMLVIAYILGIITFA</sequence>
<name>A0A268NU21_SHOCL</name>
<proteinExistence type="predicted"/>
<reference evidence="7 8" key="1">
    <citation type="submission" date="2017-07" db="EMBL/GenBank/DDBJ databases">
        <title>Isolation and whole genome analysis of endospore-forming bacteria from heroin.</title>
        <authorList>
            <person name="Kalinowski J."/>
            <person name="Ahrens B."/>
            <person name="Al-Dilaimi A."/>
            <person name="Winkler A."/>
            <person name="Wibberg D."/>
            <person name="Schleenbecker U."/>
            <person name="Ruckert C."/>
            <person name="Wolfel R."/>
            <person name="Grass G."/>
        </authorList>
    </citation>
    <scope>NUCLEOTIDE SEQUENCE [LARGE SCALE GENOMIC DNA]</scope>
    <source>
        <strain evidence="7 8">7539</strain>
    </source>
</reference>
<dbReference type="InterPro" id="IPR014738">
    <property type="entry name" value="Citrate_transporter"/>
</dbReference>
<dbReference type="InterPro" id="IPR003474">
    <property type="entry name" value="Glcn_transporter"/>
</dbReference>
<evidence type="ECO:0000256" key="1">
    <source>
        <dbReference type="ARBA" id="ARBA00004141"/>
    </source>
</evidence>
<dbReference type="InterPro" id="IPR004680">
    <property type="entry name" value="Cit_transptr-like_dom"/>
</dbReference>
<evidence type="ECO:0000256" key="5">
    <source>
        <dbReference type="ARBA" id="ARBA00023136"/>
    </source>
</evidence>
<dbReference type="GO" id="GO:0005886">
    <property type="term" value="C:plasma membrane"/>
    <property type="evidence" value="ECO:0007669"/>
    <property type="project" value="TreeGrafter"/>
</dbReference>
<dbReference type="AlphaFoldDB" id="A0A268NU21"/>
<gene>
    <name evidence="7" type="ORF">CHH72_20765</name>
</gene>
<dbReference type="NCBIfam" id="TIGR00784">
    <property type="entry name" value="citMHS"/>
    <property type="match status" value="1"/>
</dbReference>
<comment type="caution">
    <text evidence="7">The sequence shown here is derived from an EMBL/GenBank/DDBJ whole genome shotgun (WGS) entry which is preliminary data.</text>
</comment>
<dbReference type="GO" id="GO:0015128">
    <property type="term" value="F:gluconate transmembrane transporter activity"/>
    <property type="evidence" value="ECO:0007669"/>
    <property type="project" value="InterPro"/>
</dbReference>
<keyword evidence="5" id="KW-0472">Membrane</keyword>
<evidence type="ECO:0000313" key="7">
    <source>
        <dbReference type="EMBL" id="PAE86928.1"/>
    </source>
</evidence>
<keyword evidence="4" id="KW-1133">Transmembrane helix</keyword>
<evidence type="ECO:0000256" key="2">
    <source>
        <dbReference type="ARBA" id="ARBA00022448"/>
    </source>
</evidence>
<evidence type="ECO:0000256" key="3">
    <source>
        <dbReference type="ARBA" id="ARBA00022692"/>
    </source>
</evidence>
<feature type="domain" description="Citrate transporter-like" evidence="6">
    <location>
        <begin position="11"/>
        <end position="384"/>
    </location>
</feature>
<accession>A0A268NU21</accession>
<evidence type="ECO:0000259" key="6">
    <source>
        <dbReference type="Pfam" id="PF03600"/>
    </source>
</evidence>
<evidence type="ECO:0000256" key="4">
    <source>
        <dbReference type="ARBA" id="ARBA00022989"/>
    </source>
</evidence>
<keyword evidence="3" id="KW-0812">Transmembrane</keyword>